<sequence>MLPIRDHTPSATTPWVTYGLILVNVAIFLLLLPLEGNPRALTLFYYDWALIPAIADPVTFLSSQFLHGGFWHIAGNMLFLFIFGDNIEDELGHALFLAFYLAAGVAAGLAQTLFDPTSTVPMVGASGAIAGVMGGYLLLFPRARIDVLLILIVFFKVIPVPAWAVLSLWLILQIVSGAGTAQSGGGIAYWAHVGGFLAGLALLLPLWARRGGPLYWRRSGGVPPHPPADSVAAVPLVRRRR</sequence>
<feature type="transmembrane region" description="Helical" evidence="7">
    <location>
        <begin position="15"/>
        <end position="32"/>
    </location>
</feature>
<dbReference type="Proteomes" id="UP000698242">
    <property type="component" value="Unassembled WGS sequence"/>
</dbReference>
<dbReference type="Gene3D" id="1.20.1540.10">
    <property type="entry name" value="Rhomboid-like"/>
    <property type="match status" value="1"/>
</dbReference>
<dbReference type="OrthoDB" id="9813074at2"/>
<feature type="transmembrane region" description="Helical" evidence="7">
    <location>
        <begin position="69"/>
        <end position="87"/>
    </location>
</feature>
<feature type="transmembrane region" description="Helical" evidence="7">
    <location>
        <begin position="147"/>
        <end position="175"/>
    </location>
</feature>
<evidence type="ECO:0000256" key="4">
    <source>
        <dbReference type="ARBA" id="ARBA00022692"/>
    </source>
</evidence>
<dbReference type="FunFam" id="1.20.1540.10:FF:000027">
    <property type="entry name" value="Rhomboid family intramembrane serine protease"/>
    <property type="match status" value="1"/>
</dbReference>
<dbReference type="SUPFAM" id="SSF144091">
    <property type="entry name" value="Rhomboid-like"/>
    <property type="match status" value="1"/>
</dbReference>
<dbReference type="GO" id="GO:0016020">
    <property type="term" value="C:membrane"/>
    <property type="evidence" value="ECO:0007669"/>
    <property type="project" value="UniProtKB-SubCell"/>
</dbReference>
<keyword evidence="6 7" id="KW-0472">Membrane</keyword>
<keyword evidence="3" id="KW-0997">Cell inner membrane</keyword>
<evidence type="ECO:0000313" key="10">
    <source>
        <dbReference type="Proteomes" id="UP000698242"/>
    </source>
</evidence>
<dbReference type="RefSeq" id="WP_159964266.1">
    <property type="nucleotide sequence ID" value="NZ_APKE01000011.1"/>
</dbReference>
<keyword evidence="4 7" id="KW-0812">Transmembrane</keyword>
<dbReference type="InterPro" id="IPR035952">
    <property type="entry name" value="Rhomboid-like_sf"/>
</dbReference>
<evidence type="ECO:0000313" key="9">
    <source>
        <dbReference type="EMBL" id="KAF0676755.1"/>
    </source>
</evidence>
<dbReference type="PANTHER" id="PTHR43066:SF26">
    <property type="entry name" value="RHOMBOID PROTEASE GLPG"/>
    <property type="match status" value="1"/>
</dbReference>
<feature type="transmembrane region" description="Helical" evidence="7">
    <location>
        <begin position="120"/>
        <end position="140"/>
    </location>
</feature>
<reference evidence="9" key="1">
    <citation type="submission" date="2013-03" db="EMBL/GenBank/DDBJ databases">
        <title>Genome Sequence of the Profundibacterium mesophilum strain KAUST100406-0324T from Red Sea, a novel genus in the family Rhodobacteraceae.</title>
        <authorList>
            <person name="Essack M."/>
            <person name="Alam I."/>
            <person name="Lafi F."/>
            <person name="Alawi W."/>
            <person name="Kamanu F."/>
            <person name="Al-Suwailem A."/>
            <person name="Lee O.O."/>
            <person name="Xu Y."/>
            <person name="Bajic V."/>
            <person name="Qian P.-Y."/>
            <person name="Archer J."/>
        </authorList>
    </citation>
    <scope>NUCLEOTIDE SEQUENCE</scope>
    <source>
        <strain evidence="9">KAUST100406-0324</strain>
    </source>
</reference>
<dbReference type="Pfam" id="PF01694">
    <property type="entry name" value="Rhomboid"/>
    <property type="match status" value="1"/>
</dbReference>
<comment type="subcellular location">
    <subcellularLocation>
        <location evidence="1">Membrane</location>
        <topology evidence="1">Multi-pass membrane protein</topology>
    </subcellularLocation>
</comment>
<feature type="transmembrane region" description="Helical" evidence="7">
    <location>
        <begin position="94"/>
        <end position="114"/>
    </location>
</feature>
<evidence type="ECO:0000259" key="8">
    <source>
        <dbReference type="Pfam" id="PF01694"/>
    </source>
</evidence>
<feature type="transmembrane region" description="Helical" evidence="7">
    <location>
        <begin position="187"/>
        <end position="208"/>
    </location>
</feature>
<evidence type="ECO:0000256" key="3">
    <source>
        <dbReference type="ARBA" id="ARBA00022519"/>
    </source>
</evidence>
<keyword evidence="10" id="KW-1185">Reference proteome</keyword>
<evidence type="ECO:0000256" key="5">
    <source>
        <dbReference type="ARBA" id="ARBA00022989"/>
    </source>
</evidence>
<evidence type="ECO:0000256" key="6">
    <source>
        <dbReference type="ARBA" id="ARBA00023136"/>
    </source>
</evidence>
<feature type="domain" description="Peptidase S54 rhomboid" evidence="8">
    <location>
        <begin position="59"/>
        <end position="207"/>
    </location>
</feature>
<protein>
    <submittedName>
        <fullName evidence="9">Rhomboid-like protein</fullName>
    </submittedName>
</protein>
<dbReference type="PANTHER" id="PTHR43066">
    <property type="entry name" value="RHOMBOID-RELATED PROTEIN"/>
    <property type="match status" value="1"/>
</dbReference>
<name>A0A921TC76_9RHOB</name>
<feature type="transmembrane region" description="Helical" evidence="7">
    <location>
        <begin position="44"/>
        <end position="63"/>
    </location>
</feature>
<dbReference type="AlphaFoldDB" id="A0A921TC76"/>
<proteinExistence type="predicted"/>
<dbReference type="InterPro" id="IPR022764">
    <property type="entry name" value="Peptidase_S54_rhomboid_dom"/>
</dbReference>
<dbReference type="GO" id="GO:0004252">
    <property type="term" value="F:serine-type endopeptidase activity"/>
    <property type="evidence" value="ECO:0007669"/>
    <property type="project" value="InterPro"/>
</dbReference>
<comment type="caution">
    <text evidence="9">The sequence shown here is derived from an EMBL/GenBank/DDBJ whole genome shotgun (WGS) entry which is preliminary data.</text>
</comment>
<keyword evidence="2" id="KW-1003">Cell membrane</keyword>
<dbReference type="EMBL" id="APKE01000011">
    <property type="protein sequence ID" value="KAF0676755.1"/>
    <property type="molecule type" value="Genomic_DNA"/>
</dbReference>
<gene>
    <name evidence="9" type="ORF">PMES_00841</name>
</gene>
<evidence type="ECO:0000256" key="1">
    <source>
        <dbReference type="ARBA" id="ARBA00004141"/>
    </source>
</evidence>
<evidence type="ECO:0000256" key="2">
    <source>
        <dbReference type="ARBA" id="ARBA00022475"/>
    </source>
</evidence>
<accession>A0A921TC76</accession>
<organism evidence="9 10">
    <name type="scientific">Profundibacterium mesophilum KAUST100406-0324</name>
    <dbReference type="NCBI Taxonomy" id="1037889"/>
    <lineage>
        <taxon>Bacteria</taxon>
        <taxon>Pseudomonadati</taxon>
        <taxon>Pseudomonadota</taxon>
        <taxon>Alphaproteobacteria</taxon>
        <taxon>Rhodobacterales</taxon>
        <taxon>Roseobacteraceae</taxon>
        <taxon>Profundibacterium</taxon>
    </lineage>
</organism>
<evidence type="ECO:0000256" key="7">
    <source>
        <dbReference type="SAM" id="Phobius"/>
    </source>
</evidence>
<keyword evidence="5 7" id="KW-1133">Transmembrane helix</keyword>